<evidence type="ECO:0000313" key="1">
    <source>
        <dbReference type="EMBL" id="RZF21375.1"/>
    </source>
</evidence>
<sequence>MDNKEELFHIRNENRQLHAESGKVSHPDFYLNDETLEELQKFCQDFDPYRDLDLETKFRLQEFGIIDLSNPFDITNKLLLLLENNLQYRIKLQENK</sequence>
<dbReference type="RefSeq" id="WP_114706442.1">
    <property type="nucleotide sequence ID" value="NZ_QDKL01000002.1"/>
</dbReference>
<dbReference type="Proteomes" id="UP000443582">
    <property type="component" value="Unassembled WGS sequence"/>
</dbReference>
<proteinExistence type="predicted"/>
<reference evidence="2" key="1">
    <citation type="journal article" date="2019" name="Int. J. Syst. Evol. Microbiol.">
        <title>Halobacteriovorax valvorus sp. nov., a novel prokaryotic predator isolated from coastal seawater of China.</title>
        <authorList>
            <person name="Chen M.-X."/>
        </authorList>
    </citation>
    <scope>NUCLEOTIDE SEQUENCE [LARGE SCALE GENOMIC DNA]</scope>
    <source>
        <strain evidence="2">BL9</strain>
    </source>
</reference>
<name>A0ABY0IFL3_9BACT</name>
<evidence type="ECO:0000313" key="2">
    <source>
        <dbReference type="Proteomes" id="UP000443582"/>
    </source>
</evidence>
<keyword evidence="2" id="KW-1185">Reference proteome</keyword>
<protein>
    <submittedName>
        <fullName evidence="1">Uncharacterized protein</fullName>
    </submittedName>
</protein>
<comment type="caution">
    <text evidence="1">The sequence shown here is derived from an EMBL/GenBank/DDBJ whole genome shotgun (WGS) entry which is preliminary data.</text>
</comment>
<dbReference type="EMBL" id="QDKL01000002">
    <property type="protein sequence ID" value="RZF21375.1"/>
    <property type="molecule type" value="Genomic_DNA"/>
</dbReference>
<gene>
    <name evidence="1" type="ORF">DAY19_06735</name>
</gene>
<organism evidence="1 2">
    <name type="scientific">Halobacteriovorax vibrionivorans</name>
    <dbReference type="NCBI Taxonomy" id="2152716"/>
    <lineage>
        <taxon>Bacteria</taxon>
        <taxon>Pseudomonadati</taxon>
        <taxon>Bdellovibrionota</taxon>
        <taxon>Bacteriovoracia</taxon>
        <taxon>Bacteriovoracales</taxon>
        <taxon>Halobacteriovoraceae</taxon>
        <taxon>Halobacteriovorax</taxon>
    </lineage>
</organism>
<accession>A0ABY0IFL3</accession>